<name>A0A1H2PYE7_9FIRM</name>
<dbReference type="OrthoDB" id="2608266at2"/>
<dbReference type="AlphaFoldDB" id="A0A1H2PYE7"/>
<accession>A0A1H2PYE7</accession>
<evidence type="ECO:0000256" key="3">
    <source>
        <dbReference type="ARBA" id="ARBA00022884"/>
    </source>
</evidence>
<evidence type="ECO:0000256" key="4">
    <source>
        <dbReference type="ARBA" id="ARBA00023118"/>
    </source>
</evidence>
<dbReference type="GO" id="GO:0003723">
    <property type="term" value="F:RNA binding"/>
    <property type="evidence" value="ECO:0007669"/>
    <property type="project" value="UniProtKB-KW"/>
</dbReference>
<evidence type="ECO:0000256" key="2">
    <source>
        <dbReference type="ARBA" id="ARBA00016109"/>
    </source>
</evidence>
<dbReference type="GO" id="GO:0051607">
    <property type="term" value="P:defense response to virus"/>
    <property type="evidence" value="ECO:0007669"/>
    <property type="project" value="UniProtKB-KW"/>
</dbReference>
<proteinExistence type="inferred from homology"/>
<evidence type="ECO:0000313" key="5">
    <source>
        <dbReference type="EMBL" id="SDV99229.1"/>
    </source>
</evidence>
<dbReference type="NCBIfam" id="TIGR01903">
    <property type="entry name" value="cas5_csm4"/>
    <property type="match status" value="1"/>
</dbReference>
<dbReference type="RefSeq" id="WP_074685099.1">
    <property type="nucleotide sequence ID" value="NZ_FNNF01000001.1"/>
</dbReference>
<dbReference type="InterPro" id="IPR005510">
    <property type="entry name" value="Csm4"/>
</dbReference>
<dbReference type="Proteomes" id="UP000182429">
    <property type="component" value="Unassembled WGS sequence"/>
</dbReference>
<evidence type="ECO:0000256" key="1">
    <source>
        <dbReference type="ARBA" id="ARBA00005772"/>
    </source>
</evidence>
<dbReference type="EMBL" id="FNNF01000001">
    <property type="protein sequence ID" value="SDV99229.1"/>
    <property type="molecule type" value="Genomic_DNA"/>
</dbReference>
<keyword evidence="4" id="KW-0051">Antiviral defense</keyword>
<sequence>MKLYKLTFNSLSSISKLPDAQTIFGAVCCIISFTQGEDVLERYITSFNTNNPLFVHSSMFIDTLLPMPKVGLISIDEKNKNMSSLSEKEQLSYLSHLKGFKKIRYISYDVYKDYIVDSRFNDLRKDIESNKLKIENGIVSKTNADYQLADQLVYHTNKETNVDEDRLYYDNNQYFPDDTKFTIYVKTDDIKFVKSVFQYSQYFGFGSRVSVGKNCFELVDVDMIQYPKSNNEVLLLSKCIDTTFDLEESSYTLSSETYKGSYYYSSNTIGHFNKFEEGSFMRITENKEYYGRLIEADNGKKIYHYAIGFVI</sequence>
<organism evidence="5 6">
    <name type="scientific">Kandleria vitulina</name>
    <dbReference type="NCBI Taxonomy" id="1630"/>
    <lineage>
        <taxon>Bacteria</taxon>
        <taxon>Bacillati</taxon>
        <taxon>Bacillota</taxon>
        <taxon>Erysipelotrichia</taxon>
        <taxon>Erysipelotrichales</taxon>
        <taxon>Coprobacillaceae</taxon>
        <taxon>Kandleria</taxon>
    </lineage>
</organism>
<keyword evidence="3" id="KW-0694">RNA-binding</keyword>
<reference evidence="5 6" key="1">
    <citation type="submission" date="2016-10" db="EMBL/GenBank/DDBJ databases">
        <authorList>
            <person name="de Groot N.N."/>
        </authorList>
    </citation>
    <scope>NUCLEOTIDE SEQUENCE [LARGE SCALE GENOMIC DNA]</scope>
    <source>
        <strain evidence="5 6">S3b</strain>
    </source>
</reference>
<protein>
    <recommendedName>
        <fullName evidence="2">CRISPR system Cms protein Csm4</fullName>
    </recommendedName>
</protein>
<evidence type="ECO:0000313" key="6">
    <source>
        <dbReference type="Proteomes" id="UP000182429"/>
    </source>
</evidence>
<gene>
    <name evidence="5" type="ORF">SAMN04487759_10133</name>
</gene>
<comment type="similarity">
    <text evidence="1">Belongs to the CRISPR-associated Csm4 family.</text>
</comment>